<dbReference type="Proteomes" id="UP000658382">
    <property type="component" value="Unassembled WGS sequence"/>
</dbReference>
<dbReference type="PANTHER" id="PTHR43308">
    <property type="entry name" value="OUTER MEMBRANE PROTEIN ALPHA-RELATED"/>
    <property type="match status" value="1"/>
</dbReference>
<feature type="domain" description="GW" evidence="8">
    <location>
        <begin position="282"/>
        <end position="363"/>
    </location>
</feature>
<evidence type="ECO:0000259" key="7">
    <source>
        <dbReference type="PROSITE" id="PS51272"/>
    </source>
</evidence>
<dbReference type="InterPro" id="IPR036505">
    <property type="entry name" value="Amidase/PGRP_sf"/>
</dbReference>
<reference evidence="9" key="2">
    <citation type="submission" date="2020-09" db="EMBL/GenBank/DDBJ databases">
        <authorList>
            <person name="Sun Q."/>
            <person name="Ohkuma M."/>
        </authorList>
    </citation>
    <scope>NUCLEOTIDE SEQUENCE</scope>
    <source>
        <strain evidence="9">JCM 12580</strain>
    </source>
</reference>
<dbReference type="GO" id="GO:0009253">
    <property type="term" value="P:peptidoglycan catabolic process"/>
    <property type="evidence" value="ECO:0007669"/>
    <property type="project" value="InterPro"/>
</dbReference>
<dbReference type="RefSeq" id="WP_188633818.1">
    <property type="nucleotide sequence ID" value="NZ_BMNQ01000055.1"/>
</dbReference>
<comment type="caution">
    <text evidence="9">The sequence shown here is derived from an EMBL/GenBank/DDBJ whole genome shotgun (WGS) entry which is preliminary data.</text>
</comment>
<dbReference type="PANTHER" id="PTHR43308:SF1">
    <property type="entry name" value="OUTER MEMBRANE PROTEIN ALPHA"/>
    <property type="match status" value="1"/>
</dbReference>
<dbReference type="Pfam" id="PF00395">
    <property type="entry name" value="SLH"/>
    <property type="match status" value="1"/>
</dbReference>
<keyword evidence="3" id="KW-0677">Repeat</keyword>
<evidence type="ECO:0000313" key="10">
    <source>
        <dbReference type="Proteomes" id="UP000658382"/>
    </source>
</evidence>
<dbReference type="Gene3D" id="3.40.80.10">
    <property type="entry name" value="Peptidoglycan recognition protein-like"/>
    <property type="match status" value="1"/>
</dbReference>
<name>A0A917Q0Y9_9BACI</name>
<dbReference type="InterPro" id="IPR038200">
    <property type="entry name" value="GW_dom_sf"/>
</dbReference>
<dbReference type="InterPro" id="IPR001119">
    <property type="entry name" value="SLH_dom"/>
</dbReference>
<evidence type="ECO:0000259" key="8">
    <source>
        <dbReference type="PROSITE" id="PS51780"/>
    </source>
</evidence>
<dbReference type="Pfam" id="PF13457">
    <property type="entry name" value="GW"/>
    <property type="match status" value="2"/>
</dbReference>
<dbReference type="CDD" id="cd06583">
    <property type="entry name" value="PGRP"/>
    <property type="match status" value="1"/>
</dbReference>
<dbReference type="Pfam" id="PF01510">
    <property type="entry name" value="Amidase_2"/>
    <property type="match status" value="1"/>
</dbReference>
<gene>
    <name evidence="9" type="ORF">GCM10007063_28880</name>
</gene>
<feature type="signal peptide" evidence="6">
    <location>
        <begin position="1"/>
        <end position="23"/>
    </location>
</feature>
<accession>A0A917Q0Y9</accession>
<dbReference type="GO" id="GO:0008745">
    <property type="term" value="F:N-acetylmuramoyl-L-alanine amidase activity"/>
    <property type="evidence" value="ECO:0007669"/>
    <property type="project" value="InterPro"/>
</dbReference>
<evidence type="ECO:0000313" key="9">
    <source>
        <dbReference type="EMBL" id="GGK04759.1"/>
    </source>
</evidence>
<comment type="similarity">
    <text evidence="1">In the N-terminal section; belongs to the N-acetylmuramoyl-L-alanine amidase 2 family.</text>
</comment>
<dbReference type="PROSITE" id="PS51780">
    <property type="entry name" value="GW"/>
    <property type="match status" value="1"/>
</dbReference>
<dbReference type="InterPro" id="IPR025987">
    <property type="entry name" value="GW_dom"/>
</dbReference>
<sequence length="616" mass="69991">MRKSVIVAIIGLLCLFLAPLQFSAEESDSNSDSEEYNEFGIKKGTEIFGEDISEYSEEELKYVPKAWRDGEIEESEHPGARTDGGKDRQVKLQRWYPDVNHYINSNNLKVAETEYNYIRHLPKFDYRFKDPEGIVAHETANDNSNIDGEISYMSRNYQNAFVHAFVDHKEIVEVHPTDYAAWGAGPIANQRFIHVELVRVDSFDQFARSINNYSSYIAELLSKYELGYNNAEWDKEGTLWSHKAVSRWLGGTNHVDPHGYFERYGYDWASFSELVYAKLQNMSMKTNSTSKLGRINSKDARIYRDPENGDFQKAGETYTGHVYYIKKQGKLRGQTYYLISNRVSSQKGTIGWVNSKDIKVQSHTVSDKGRKLMTIKGSGAAFDKAWGGKEDKVYTSSELSNMAGDILDVDRSLQIGHTTWYRGILNGKQVFMHSRHVKEFSDTVFDDVPIESSHFHTIYELVNQNIIKGYPNREYRPGESLTRSHAAAIFANTLNLPVPNDVAGVLKNYDDIGTSHMYAEQIAAAYEADIFTGSDGSFMDKSLTREQMATVISKAFDLQDTGGGDEIHLSNVSPDHRRNVKLLAQHGITVELEDFRSYENVTRGQFATFISKAMNN</sequence>
<dbReference type="SMART" id="SM00644">
    <property type="entry name" value="Ami_2"/>
    <property type="match status" value="1"/>
</dbReference>
<evidence type="ECO:0000256" key="6">
    <source>
        <dbReference type="SAM" id="SignalP"/>
    </source>
</evidence>
<evidence type="ECO:0000256" key="2">
    <source>
        <dbReference type="ARBA" id="ARBA00022729"/>
    </source>
</evidence>
<feature type="domain" description="SLH" evidence="7">
    <location>
        <begin position="505"/>
        <end position="566"/>
    </location>
</feature>
<evidence type="ECO:0000256" key="3">
    <source>
        <dbReference type="ARBA" id="ARBA00022737"/>
    </source>
</evidence>
<dbReference type="SUPFAM" id="SSF55846">
    <property type="entry name" value="N-acetylmuramoyl-L-alanine amidase-like"/>
    <property type="match status" value="1"/>
</dbReference>
<protein>
    <recommendedName>
        <fullName evidence="5">Autolysin</fullName>
    </recommendedName>
    <alternativeName>
        <fullName evidence="4">Cell wall hydrolase</fullName>
    </alternativeName>
</protein>
<feature type="domain" description="SLH" evidence="7">
    <location>
        <begin position="441"/>
        <end position="504"/>
    </location>
</feature>
<feature type="chain" id="PRO_5038798809" description="Autolysin" evidence="6">
    <location>
        <begin position="24"/>
        <end position="616"/>
    </location>
</feature>
<evidence type="ECO:0000256" key="4">
    <source>
        <dbReference type="ARBA" id="ARBA00030881"/>
    </source>
</evidence>
<evidence type="ECO:0000256" key="5">
    <source>
        <dbReference type="ARBA" id="ARBA00032390"/>
    </source>
</evidence>
<dbReference type="Gene3D" id="2.30.30.170">
    <property type="match status" value="2"/>
</dbReference>
<dbReference type="InterPro" id="IPR051465">
    <property type="entry name" value="Cell_Envelope_Struct_Comp"/>
</dbReference>
<dbReference type="AlphaFoldDB" id="A0A917Q0Y9"/>
<organism evidence="9 10">
    <name type="scientific">Lentibacillus kapialis</name>
    <dbReference type="NCBI Taxonomy" id="340214"/>
    <lineage>
        <taxon>Bacteria</taxon>
        <taxon>Bacillati</taxon>
        <taxon>Bacillota</taxon>
        <taxon>Bacilli</taxon>
        <taxon>Bacillales</taxon>
        <taxon>Bacillaceae</taxon>
        <taxon>Lentibacillus</taxon>
    </lineage>
</organism>
<keyword evidence="2 6" id="KW-0732">Signal</keyword>
<dbReference type="InterPro" id="IPR002502">
    <property type="entry name" value="Amidase_domain"/>
</dbReference>
<dbReference type="EMBL" id="BMNQ01000055">
    <property type="protein sequence ID" value="GGK04759.1"/>
    <property type="molecule type" value="Genomic_DNA"/>
</dbReference>
<dbReference type="PROSITE" id="PS51272">
    <property type="entry name" value="SLH"/>
    <property type="match status" value="2"/>
</dbReference>
<keyword evidence="10" id="KW-1185">Reference proteome</keyword>
<evidence type="ECO:0000256" key="1">
    <source>
        <dbReference type="ARBA" id="ARBA00006088"/>
    </source>
</evidence>
<reference evidence="9" key="1">
    <citation type="journal article" date="2014" name="Int. J. Syst. Evol. Microbiol.">
        <title>Complete genome sequence of Corynebacterium casei LMG S-19264T (=DSM 44701T), isolated from a smear-ripened cheese.</title>
        <authorList>
            <consortium name="US DOE Joint Genome Institute (JGI-PGF)"/>
            <person name="Walter F."/>
            <person name="Albersmeier A."/>
            <person name="Kalinowski J."/>
            <person name="Ruckert C."/>
        </authorList>
    </citation>
    <scope>NUCLEOTIDE SEQUENCE</scope>
    <source>
        <strain evidence="9">JCM 12580</strain>
    </source>
</reference>
<proteinExistence type="inferred from homology"/>